<dbReference type="Gramene" id="OMERI02G05810.7">
    <property type="protein sequence ID" value="OMERI02G05810.7"/>
    <property type="gene ID" value="OMERI02G05810"/>
</dbReference>
<proteinExistence type="predicted"/>
<dbReference type="EnsemblPlants" id="OMERI02G05810.7">
    <property type="protein sequence ID" value="OMERI02G05810.7"/>
    <property type="gene ID" value="OMERI02G05810"/>
</dbReference>
<evidence type="ECO:0000313" key="1">
    <source>
        <dbReference type="EnsemblPlants" id="OMERI02G05810.7"/>
    </source>
</evidence>
<organism evidence="1">
    <name type="scientific">Oryza meridionalis</name>
    <dbReference type="NCBI Taxonomy" id="40149"/>
    <lineage>
        <taxon>Eukaryota</taxon>
        <taxon>Viridiplantae</taxon>
        <taxon>Streptophyta</taxon>
        <taxon>Embryophyta</taxon>
        <taxon>Tracheophyta</taxon>
        <taxon>Spermatophyta</taxon>
        <taxon>Magnoliopsida</taxon>
        <taxon>Liliopsida</taxon>
        <taxon>Poales</taxon>
        <taxon>Poaceae</taxon>
        <taxon>BOP clade</taxon>
        <taxon>Oryzoideae</taxon>
        <taxon>Oryzeae</taxon>
        <taxon>Oryzinae</taxon>
        <taxon>Oryza</taxon>
    </lineage>
</organism>
<sequence>MNWPGEPNRKLRGEVEVVKKYIVNNFNLPSHLSSVELYEVLGILNWRRACHRKLNSLSIDDGILRCGLHFAARAAGGSGPFLLG</sequence>
<reference evidence="1" key="1">
    <citation type="submission" date="2015-04" db="UniProtKB">
        <authorList>
            <consortium name="EnsemblPlants"/>
        </authorList>
    </citation>
    <scope>IDENTIFICATION</scope>
</reference>
<name>A0A0E0CG49_9ORYZ</name>
<evidence type="ECO:0000313" key="2">
    <source>
        <dbReference type="Proteomes" id="UP000008021"/>
    </source>
</evidence>
<dbReference type="AlphaFoldDB" id="A0A0E0CG49"/>
<dbReference type="HOGENOM" id="CLU_2531260_0_0_1"/>
<protein>
    <submittedName>
        <fullName evidence="1">Uncharacterized protein</fullName>
    </submittedName>
</protein>
<dbReference type="Proteomes" id="UP000008021">
    <property type="component" value="Chromosome 2"/>
</dbReference>
<keyword evidence="2" id="KW-1185">Reference proteome</keyword>
<accession>A0A0E0CG49</accession>
<reference evidence="1" key="2">
    <citation type="submission" date="2018-05" db="EMBL/GenBank/DDBJ databases">
        <title>OmerRS3 (Oryza meridionalis Reference Sequence Version 3).</title>
        <authorList>
            <person name="Zhang J."/>
            <person name="Kudrna D."/>
            <person name="Lee S."/>
            <person name="Talag J."/>
            <person name="Welchert J."/>
            <person name="Wing R.A."/>
        </authorList>
    </citation>
    <scope>NUCLEOTIDE SEQUENCE [LARGE SCALE GENOMIC DNA]</scope>
    <source>
        <strain evidence="1">cv. OR44</strain>
    </source>
</reference>